<dbReference type="PANTHER" id="PTHR42796">
    <property type="entry name" value="FUMARYLACETOACETATE HYDROLASE DOMAIN-CONTAINING PROTEIN 2A-RELATED"/>
    <property type="match status" value="1"/>
</dbReference>
<gene>
    <name evidence="4" type="ORF">ELS20_07590</name>
</gene>
<reference evidence="4 5" key="1">
    <citation type="submission" date="2018-12" db="EMBL/GenBank/DDBJ databases">
        <title>Draft genome sequence of Haloarcula hispinica strain 18.1, an halophilic archaeon isolated from Chott El Jerid of Southern Tunisia.</title>
        <authorList>
            <person name="Najjari A."/>
            <person name="Ben Dhia O."/>
            <person name="Ferjani R."/>
            <person name="Mahjoubi M."/>
            <person name="Sghaier H."/>
            <person name="Elshahed M."/>
            <person name="Ouzari H.I."/>
            <person name="Cherid A."/>
            <person name="Youssef N."/>
        </authorList>
    </citation>
    <scope>NUCLEOTIDE SEQUENCE [LARGE SCALE GENOMIC DNA]</scope>
    <source>
        <strain evidence="4 5">18.1</strain>
    </source>
</reference>
<proteinExistence type="inferred from homology"/>
<evidence type="ECO:0000256" key="2">
    <source>
        <dbReference type="ARBA" id="ARBA00022723"/>
    </source>
</evidence>
<dbReference type="Proteomes" id="UP000293535">
    <property type="component" value="Unassembled WGS sequence"/>
</dbReference>
<dbReference type="Gene3D" id="3.90.850.10">
    <property type="entry name" value="Fumarylacetoacetase-like, C-terminal domain"/>
    <property type="match status" value="1"/>
</dbReference>
<dbReference type="InterPro" id="IPR051121">
    <property type="entry name" value="FAH"/>
</dbReference>
<sequence length="280" mass="30526">MGLLRFRYRDGPLRIGYLVDGIVFDLSENFESYSAAVCELNSLTERFVTKESLQTFSVKEIQIKSPVEPSSIIRLEGCYEHDVIDKGANPHVEDAGLNEMSNPGLWVAPTTTLTSDQSTVHIPPQITDVRPSVELGVVVGKKASQVKGEAARESVAGVTVCAGVTAYDELPGLMGYKMFDNFLPCGPAVVPAKPLNIEDLMLGLKHNGDLVDVKSTTSLRYSLGELVEYVSHVMTLSPGDFITTGSPVRDMPTLEDGDEFNAWVESVGRIQTTIQKEESI</sequence>
<dbReference type="GO" id="GO:0046872">
    <property type="term" value="F:metal ion binding"/>
    <property type="evidence" value="ECO:0007669"/>
    <property type="project" value="UniProtKB-KW"/>
</dbReference>
<keyword evidence="2" id="KW-0479">Metal-binding</keyword>
<dbReference type="InterPro" id="IPR036663">
    <property type="entry name" value="Fumarylacetoacetase_C_sf"/>
</dbReference>
<name>A0A482T4N1_HALHI</name>
<dbReference type="EMBL" id="RZIG01000002">
    <property type="protein sequence ID" value="RYJ09880.1"/>
    <property type="molecule type" value="Genomic_DNA"/>
</dbReference>
<dbReference type="GO" id="GO:0003824">
    <property type="term" value="F:catalytic activity"/>
    <property type="evidence" value="ECO:0007669"/>
    <property type="project" value="InterPro"/>
</dbReference>
<feature type="domain" description="Fumarylacetoacetase-like C-terminal" evidence="3">
    <location>
        <begin position="98"/>
        <end position="274"/>
    </location>
</feature>
<evidence type="ECO:0000259" key="3">
    <source>
        <dbReference type="Pfam" id="PF01557"/>
    </source>
</evidence>
<dbReference type="Pfam" id="PF01557">
    <property type="entry name" value="FAA_hydrolase"/>
    <property type="match status" value="1"/>
</dbReference>
<comment type="similarity">
    <text evidence="1">Belongs to the FAH family.</text>
</comment>
<protein>
    <recommendedName>
        <fullName evidence="3">Fumarylacetoacetase-like C-terminal domain-containing protein</fullName>
    </recommendedName>
</protein>
<dbReference type="SUPFAM" id="SSF56529">
    <property type="entry name" value="FAH"/>
    <property type="match status" value="1"/>
</dbReference>
<evidence type="ECO:0000256" key="1">
    <source>
        <dbReference type="ARBA" id="ARBA00010211"/>
    </source>
</evidence>
<dbReference type="GO" id="GO:0044281">
    <property type="term" value="P:small molecule metabolic process"/>
    <property type="evidence" value="ECO:0007669"/>
    <property type="project" value="UniProtKB-ARBA"/>
</dbReference>
<dbReference type="InterPro" id="IPR011234">
    <property type="entry name" value="Fumarylacetoacetase-like_C"/>
</dbReference>
<dbReference type="AlphaFoldDB" id="A0A482T4N1"/>
<accession>A0A482T4N1</accession>
<comment type="caution">
    <text evidence="4">The sequence shown here is derived from an EMBL/GenBank/DDBJ whole genome shotgun (WGS) entry which is preliminary data.</text>
</comment>
<evidence type="ECO:0000313" key="5">
    <source>
        <dbReference type="Proteomes" id="UP000293535"/>
    </source>
</evidence>
<evidence type="ECO:0000313" key="4">
    <source>
        <dbReference type="EMBL" id="RYJ09880.1"/>
    </source>
</evidence>
<organism evidence="4 5">
    <name type="scientific">Haloarcula hispanica</name>
    <dbReference type="NCBI Taxonomy" id="51589"/>
    <lineage>
        <taxon>Archaea</taxon>
        <taxon>Methanobacteriati</taxon>
        <taxon>Methanobacteriota</taxon>
        <taxon>Stenosarchaea group</taxon>
        <taxon>Halobacteria</taxon>
        <taxon>Halobacteriales</taxon>
        <taxon>Haloarculaceae</taxon>
        <taxon>Haloarcula</taxon>
    </lineage>
</organism>
<dbReference type="PANTHER" id="PTHR42796:SF4">
    <property type="entry name" value="FUMARYLACETOACETATE HYDROLASE DOMAIN-CONTAINING PROTEIN 2A"/>
    <property type="match status" value="1"/>
</dbReference>
<dbReference type="RefSeq" id="WP_080510039.1">
    <property type="nucleotide sequence ID" value="NZ_JAFKAA010000002.1"/>
</dbReference>